<feature type="compositionally biased region" description="Low complexity" evidence="1">
    <location>
        <begin position="174"/>
        <end position="184"/>
    </location>
</feature>
<feature type="region of interest" description="Disordered" evidence="1">
    <location>
        <begin position="234"/>
        <end position="259"/>
    </location>
</feature>
<dbReference type="Proteomes" id="UP000199607">
    <property type="component" value="Unassembled WGS sequence"/>
</dbReference>
<organism evidence="2 3">
    <name type="scientific">Halogranum rubrum</name>
    <dbReference type="NCBI Taxonomy" id="553466"/>
    <lineage>
        <taxon>Archaea</taxon>
        <taxon>Methanobacteriati</taxon>
        <taxon>Methanobacteriota</taxon>
        <taxon>Stenosarchaea group</taxon>
        <taxon>Halobacteria</taxon>
        <taxon>Halobacteriales</taxon>
        <taxon>Haloferacaceae</taxon>
    </lineage>
</organism>
<keyword evidence="3" id="KW-1185">Reference proteome</keyword>
<feature type="compositionally biased region" description="Acidic residues" evidence="1">
    <location>
        <begin position="190"/>
        <end position="208"/>
    </location>
</feature>
<feature type="compositionally biased region" description="Low complexity" evidence="1">
    <location>
        <begin position="73"/>
        <end position="88"/>
    </location>
</feature>
<dbReference type="Pfam" id="PF23373">
    <property type="entry name" value="DUF7093"/>
    <property type="match status" value="1"/>
</dbReference>
<dbReference type="RefSeq" id="WP_089870173.1">
    <property type="nucleotide sequence ID" value="NZ_FOTC01000003.1"/>
</dbReference>
<gene>
    <name evidence="2" type="ORF">SAMN04487950_2947</name>
</gene>
<dbReference type="AlphaFoldDB" id="A0A1I4FZI0"/>
<feature type="region of interest" description="Disordered" evidence="1">
    <location>
        <begin position="42"/>
        <end position="221"/>
    </location>
</feature>
<accession>A0A1I4FZI0</accession>
<proteinExistence type="predicted"/>
<feature type="compositionally biased region" description="Acidic residues" evidence="1">
    <location>
        <begin position="63"/>
        <end position="72"/>
    </location>
</feature>
<feature type="compositionally biased region" description="Acidic residues" evidence="1">
    <location>
        <begin position="100"/>
        <end position="129"/>
    </location>
</feature>
<feature type="compositionally biased region" description="Basic and acidic residues" evidence="1">
    <location>
        <begin position="142"/>
        <end position="152"/>
    </location>
</feature>
<dbReference type="EMBL" id="FOTC01000003">
    <property type="protein sequence ID" value="SFL23235.1"/>
    <property type="molecule type" value="Genomic_DNA"/>
</dbReference>
<reference evidence="3" key="1">
    <citation type="submission" date="2016-10" db="EMBL/GenBank/DDBJ databases">
        <authorList>
            <person name="Varghese N."/>
            <person name="Submissions S."/>
        </authorList>
    </citation>
    <scope>NUCLEOTIDE SEQUENCE [LARGE SCALE GENOMIC DNA]</scope>
    <source>
        <strain evidence="3">CGMCC 1.7738</strain>
    </source>
</reference>
<feature type="compositionally biased region" description="Basic and acidic residues" evidence="1">
    <location>
        <begin position="48"/>
        <end position="62"/>
    </location>
</feature>
<evidence type="ECO:0000313" key="3">
    <source>
        <dbReference type="Proteomes" id="UP000199607"/>
    </source>
</evidence>
<dbReference type="InterPro" id="IPR055519">
    <property type="entry name" value="DUF7093"/>
</dbReference>
<feature type="compositionally biased region" description="Acidic residues" evidence="1">
    <location>
        <begin position="154"/>
        <end position="173"/>
    </location>
</feature>
<protein>
    <submittedName>
        <fullName evidence="2">Uncharacterized protein</fullName>
    </submittedName>
</protein>
<dbReference type="STRING" id="553466.SAMN04487950_2947"/>
<sequence length="304" mass="33015">MGLRCLLGHDFADPEIEREREEEGAEMVVTVREVKTCTRCGQTQILSENKEVTSIRPARSDEPDPAETDDAATEPNPDASGWGDADSSSFEETTAGDDSSFVEDDFEPPQTAEEDDGVILEDDDEEDDPVDRQPGEWPDSDDVGREPDRMPTLEEVEGQLDADTTDADADSSDTDASVAGDASSPWPEQQGEDEGFAAEPHDDDEGVEVDFGNKLAPELGDDTAEEGYDAEFIGNASDEATTHDSGSSGGFARTETLSREDAADLKTEYYCPACEMTRVADKSSMRAGDICPECKHGYITERER</sequence>
<evidence type="ECO:0000256" key="1">
    <source>
        <dbReference type="SAM" id="MobiDB-lite"/>
    </source>
</evidence>
<evidence type="ECO:0000313" key="2">
    <source>
        <dbReference type="EMBL" id="SFL23235.1"/>
    </source>
</evidence>
<name>A0A1I4FZI0_9EURY</name>